<dbReference type="PANTHER" id="PTHR14226:SF78">
    <property type="entry name" value="SLR0060 PROTEIN"/>
    <property type="match status" value="1"/>
</dbReference>
<evidence type="ECO:0000256" key="2">
    <source>
        <dbReference type="ARBA" id="ARBA00022963"/>
    </source>
</evidence>
<feature type="domain" description="PNPLA" evidence="6">
    <location>
        <begin position="30"/>
        <end position="246"/>
    </location>
</feature>
<reference evidence="7 8" key="1">
    <citation type="submission" date="2017-03" db="EMBL/GenBank/DDBJ databases">
        <authorList>
            <person name="Afonso C.L."/>
            <person name="Miller P.J."/>
            <person name="Scott M.A."/>
            <person name="Spackman E."/>
            <person name="Goraichik I."/>
            <person name="Dimitrov K.M."/>
            <person name="Suarez D.L."/>
            <person name="Swayne D.E."/>
        </authorList>
    </citation>
    <scope>NUCLEOTIDE SEQUENCE [LARGE SCALE GENOMIC DNA]</scope>
    <source>
        <strain evidence="7 8">CECT 8620</strain>
    </source>
</reference>
<organism evidence="7 8">
    <name type="scientific">Aquimixticola soesokkakensis</name>
    <dbReference type="NCBI Taxonomy" id="1519096"/>
    <lineage>
        <taxon>Bacteria</taxon>
        <taxon>Pseudomonadati</taxon>
        <taxon>Pseudomonadota</taxon>
        <taxon>Alphaproteobacteria</taxon>
        <taxon>Rhodobacterales</taxon>
        <taxon>Paracoccaceae</taxon>
        <taxon>Aquimixticola</taxon>
    </lineage>
</organism>
<evidence type="ECO:0000256" key="5">
    <source>
        <dbReference type="SAM" id="MobiDB-lite"/>
    </source>
</evidence>
<sequence>MDRPLTPTGGAAPPKPAKRRAKPAVKSINLALQGGGAHGAYTWGVLDRLLDEERVEIAAISGTSAGALNGFALKMGLAQSRDHARENLNWLWRQMGAITDMRMANWLTHFGPATAQVARAVELAFAQPLMEMMSNAVSPYAYGPFYENPLERIVRKFDFSQVGDCGGPRLMISATNVRTGKIRVFEDAEITDDVVLASACLPTVFQGVKITDPKTGVEDVFWDGGFTGNPALFPLYATDLPEDILIVNINPLERKEMPLSPMEIANRVNEISFNSSLLRELRAAEFVQRLIAQGRMPEGAMKNVHVHMVSDDRLMNELSATTKLIPTPILLSRLFDAGRVAADRFLEDHFDDLNERGTIDLKEMFS</sequence>
<keyword evidence="3" id="KW-0443">Lipid metabolism</keyword>
<name>A0A1Y5SJ52_9RHOB</name>
<dbReference type="OrthoDB" id="9807112at2"/>
<keyword evidence="2" id="KW-0442">Lipid degradation</keyword>
<evidence type="ECO:0000313" key="8">
    <source>
        <dbReference type="Proteomes" id="UP000193862"/>
    </source>
</evidence>
<dbReference type="Pfam" id="PF01734">
    <property type="entry name" value="Patatin"/>
    <property type="match status" value="1"/>
</dbReference>
<feature type="short sequence motif" description="GXSXG" evidence="4">
    <location>
        <begin position="62"/>
        <end position="66"/>
    </location>
</feature>
<dbReference type="PANTHER" id="PTHR14226">
    <property type="entry name" value="NEUROPATHY TARGET ESTERASE/SWISS CHEESE D.MELANOGASTER"/>
    <property type="match status" value="1"/>
</dbReference>
<dbReference type="InterPro" id="IPR016035">
    <property type="entry name" value="Acyl_Trfase/lysoPLipase"/>
</dbReference>
<evidence type="ECO:0000256" key="4">
    <source>
        <dbReference type="PROSITE-ProRule" id="PRU01161"/>
    </source>
</evidence>
<keyword evidence="8" id="KW-1185">Reference proteome</keyword>
<evidence type="ECO:0000313" key="7">
    <source>
        <dbReference type="EMBL" id="SLN40831.1"/>
    </source>
</evidence>
<dbReference type="GO" id="GO:0016787">
    <property type="term" value="F:hydrolase activity"/>
    <property type="evidence" value="ECO:0007669"/>
    <property type="project" value="UniProtKB-KW"/>
</dbReference>
<evidence type="ECO:0000259" key="6">
    <source>
        <dbReference type="PROSITE" id="PS51635"/>
    </source>
</evidence>
<gene>
    <name evidence="7" type="ORF">AQS8620_01556</name>
</gene>
<evidence type="ECO:0000256" key="1">
    <source>
        <dbReference type="ARBA" id="ARBA00022801"/>
    </source>
</evidence>
<keyword evidence="1" id="KW-0378">Hydrolase</keyword>
<dbReference type="GO" id="GO:0016042">
    <property type="term" value="P:lipid catabolic process"/>
    <property type="evidence" value="ECO:0007669"/>
    <property type="project" value="UniProtKB-KW"/>
</dbReference>
<dbReference type="PROSITE" id="PS51635">
    <property type="entry name" value="PNPLA"/>
    <property type="match status" value="1"/>
</dbReference>
<comment type="caution">
    <text evidence="4">Lacks conserved residue(s) required for the propagation of feature annotation.</text>
</comment>
<feature type="region of interest" description="Disordered" evidence="5">
    <location>
        <begin position="1"/>
        <end position="22"/>
    </location>
</feature>
<dbReference type="SUPFAM" id="SSF52151">
    <property type="entry name" value="FabD/lysophospholipase-like"/>
    <property type="match status" value="1"/>
</dbReference>
<dbReference type="RefSeq" id="WP_085836272.1">
    <property type="nucleotide sequence ID" value="NZ_FWFS01000005.1"/>
</dbReference>
<accession>A0A1Y5SJ52</accession>
<dbReference type="AlphaFoldDB" id="A0A1Y5SJ52"/>
<proteinExistence type="predicted"/>
<dbReference type="InterPro" id="IPR002641">
    <property type="entry name" value="PNPLA_dom"/>
</dbReference>
<dbReference type="Gene3D" id="3.40.1090.10">
    <property type="entry name" value="Cytosolic phospholipase A2 catalytic domain"/>
    <property type="match status" value="2"/>
</dbReference>
<dbReference type="InterPro" id="IPR050301">
    <property type="entry name" value="NTE"/>
</dbReference>
<evidence type="ECO:0000256" key="3">
    <source>
        <dbReference type="ARBA" id="ARBA00023098"/>
    </source>
</evidence>
<protein>
    <submittedName>
        <fullName evidence="7">Patatin-like phospholipase</fullName>
    </submittedName>
</protein>
<feature type="short sequence motif" description="GXGXXG" evidence="4">
    <location>
        <begin position="34"/>
        <end position="39"/>
    </location>
</feature>
<dbReference type="EMBL" id="FWFS01000005">
    <property type="protein sequence ID" value="SLN40831.1"/>
    <property type="molecule type" value="Genomic_DNA"/>
</dbReference>
<feature type="compositionally biased region" description="Low complexity" evidence="5">
    <location>
        <begin position="1"/>
        <end position="12"/>
    </location>
</feature>
<dbReference type="Proteomes" id="UP000193862">
    <property type="component" value="Unassembled WGS sequence"/>
</dbReference>